<dbReference type="PROSITE" id="PS50893">
    <property type="entry name" value="ABC_TRANSPORTER_2"/>
    <property type="match status" value="2"/>
</dbReference>
<feature type="transmembrane region" description="Helical" evidence="9">
    <location>
        <begin position="1264"/>
        <end position="1285"/>
    </location>
</feature>
<feature type="transmembrane region" description="Helical" evidence="9">
    <location>
        <begin position="552"/>
        <end position="575"/>
    </location>
</feature>
<keyword evidence="5" id="KW-0067">ATP-binding</keyword>
<name>A0A0C3BT35_PILCF</name>
<dbReference type="OrthoDB" id="6500128at2759"/>
<dbReference type="GO" id="GO:0016020">
    <property type="term" value="C:membrane"/>
    <property type="evidence" value="ECO:0007669"/>
    <property type="project" value="UniProtKB-SubCell"/>
</dbReference>
<dbReference type="CDD" id="cd18596">
    <property type="entry name" value="ABC_6TM_VMR1_D1_like"/>
    <property type="match status" value="1"/>
</dbReference>
<evidence type="ECO:0000256" key="7">
    <source>
        <dbReference type="ARBA" id="ARBA00023136"/>
    </source>
</evidence>
<feature type="transmembrane region" description="Helical" evidence="9">
    <location>
        <begin position="987"/>
        <end position="1006"/>
    </location>
</feature>
<evidence type="ECO:0000256" key="2">
    <source>
        <dbReference type="ARBA" id="ARBA00022448"/>
    </source>
</evidence>
<evidence type="ECO:0000256" key="8">
    <source>
        <dbReference type="SAM" id="MobiDB-lite"/>
    </source>
</evidence>
<dbReference type="Pfam" id="PF00005">
    <property type="entry name" value="ABC_tran"/>
    <property type="match status" value="2"/>
</dbReference>
<dbReference type="Pfam" id="PF00664">
    <property type="entry name" value="ABC_membrane"/>
    <property type="match status" value="2"/>
</dbReference>
<keyword evidence="7 9" id="KW-0472">Membrane</keyword>
<feature type="transmembrane region" description="Helical" evidence="9">
    <location>
        <begin position="149"/>
        <end position="172"/>
    </location>
</feature>
<feature type="transmembrane region" description="Helical" evidence="9">
    <location>
        <begin position="120"/>
        <end position="137"/>
    </location>
</feature>
<feature type="region of interest" description="Disordered" evidence="8">
    <location>
        <begin position="930"/>
        <end position="953"/>
    </location>
</feature>
<evidence type="ECO:0000259" key="11">
    <source>
        <dbReference type="PROSITE" id="PS50929"/>
    </source>
</evidence>
<feature type="compositionally biased region" description="Basic and acidic residues" evidence="8">
    <location>
        <begin position="1487"/>
        <end position="1501"/>
    </location>
</feature>
<dbReference type="InParanoid" id="A0A0C3BT35"/>
<dbReference type="PANTHER" id="PTHR24223">
    <property type="entry name" value="ATP-BINDING CASSETTE SUB-FAMILY C"/>
    <property type="match status" value="1"/>
</dbReference>
<feature type="transmembrane region" description="Helical" evidence="9">
    <location>
        <begin position="294"/>
        <end position="315"/>
    </location>
</feature>
<feature type="transmembrane region" description="Helical" evidence="9">
    <location>
        <begin position="470"/>
        <end position="488"/>
    </location>
</feature>
<feature type="transmembrane region" description="Helical" evidence="9">
    <location>
        <begin position="184"/>
        <end position="206"/>
    </location>
</feature>
<dbReference type="Proteomes" id="UP000054166">
    <property type="component" value="Unassembled WGS sequence"/>
</dbReference>
<dbReference type="CDD" id="cd18604">
    <property type="entry name" value="ABC_6TM_VMR1_D2_like"/>
    <property type="match status" value="1"/>
</dbReference>
<accession>A0A0C3BT35</accession>
<dbReference type="InterPro" id="IPR011527">
    <property type="entry name" value="ABC1_TM_dom"/>
</dbReference>
<dbReference type="SMART" id="SM00382">
    <property type="entry name" value="AAA"/>
    <property type="match status" value="2"/>
</dbReference>
<dbReference type="PROSITE" id="PS00211">
    <property type="entry name" value="ABC_TRANSPORTER_1"/>
    <property type="match status" value="2"/>
</dbReference>
<dbReference type="HOGENOM" id="CLU_000604_27_6_1"/>
<evidence type="ECO:0000313" key="12">
    <source>
        <dbReference type="EMBL" id="KIM89688.1"/>
    </source>
</evidence>
<feature type="transmembrane region" description="Helical" evidence="9">
    <location>
        <begin position="335"/>
        <end position="359"/>
    </location>
</feature>
<feature type="compositionally biased region" description="Basic and acidic residues" evidence="8">
    <location>
        <begin position="666"/>
        <end position="676"/>
    </location>
</feature>
<evidence type="ECO:0000256" key="5">
    <source>
        <dbReference type="ARBA" id="ARBA00022840"/>
    </source>
</evidence>
<feature type="region of interest" description="Disordered" evidence="8">
    <location>
        <begin position="1482"/>
        <end position="1512"/>
    </location>
</feature>
<keyword evidence="4" id="KW-0547">Nucleotide-binding</keyword>
<dbReference type="CDD" id="cd03250">
    <property type="entry name" value="ABCC_MRP_domain1"/>
    <property type="match status" value="1"/>
</dbReference>
<dbReference type="GO" id="GO:0016887">
    <property type="term" value="F:ATP hydrolysis activity"/>
    <property type="evidence" value="ECO:0007669"/>
    <property type="project" value="InterPro"/>
</dbReference>
<dbReference type="InterPro" id="IPR017871">
    <property type="entry name" value="ABC_transporter-like_CS"/>
</dbReference>
<dbReference type="PROSITE" id="PS50929">
    <property type="entry name" value="ABC_TM1F"/>
    <property type="match status" value="2"/>
</dbReference>
<dbReference type="GO" id="GO:0005524">
    <property type="term" value="F:ATP binding"/>
    <property type="evidence" value="ECO:0007669"/>
    <property type="project" value="UniProtKB-KW"/>
</dbReference>
<sequence>MLCPSSPGPFDFADPCIRESWASLLPAILVFTLCLFSLPISLPNRVHNFLGLTTFKTFLTLHEAEALDASTADDEVEVEIDMGSKPPLWRTLLISTLSVVETLAWLALGAYRIIAGPFHPSSLLPFILALAWIYASLRSILRPSSTPPYDLFSLFSVHLVMGVLMIGGVLYSHHVLDAPMPGRLSIVGLVGNLVGVIAGLVVMVNIPMAVPSSRVKNEDIGASVSPEDYTTIWNWITFNWVYSLVRRGTSTTLNETDVWNLSPTMQSKPIFIKFSQTAGRTLLRRLWASNSLDIILDFLLTFVSVLFNYSGPFFLKRILDAIDKTNPTREDRSQAYIYAFLAFLCTLLKAQADVQHLWFGRRASTRMRSELMAAIYDKALKRRDFSGIVDKDKVDEAKERKKSPADKAKDKKNDAKDDPKAGADVGKIVNLMAVDASRIGQMVSGAYFLYGAPLEIILACIFLYKLLGWSAFAGFVVLIVGWPLNSYLMKRSVRIQKGSSTAKDKRMGVVNELIGSVKFIKFFAWEEQWIKRTLDAREVEMEWMVKARLNSVMFSLLWVCSPILVSVVSFFVYVMQGKELSVSIAFTSIALFNMLRAPLNVIPAWIVQILQTKIALDRIETFLDEDEVTDQVSSLKMSNSGPRALDIESEGLGIENGSFMWNAVEEEKSKDNEPEVKMTSSEVTITETGPESIQESTDHLFELKDITINFPDGKLTCITGPTASGKTALLMALLGEMTILPGGRIIMSKDASKIDEHGLTHCISYAAQSPWLRHQSIKDNILFGYPYDEERYKAVIECCALQPDLDILEDGDATEIGARGVSLSGGQKARVALARAVYARTKFVLLDDPLSAVDSHTSRFLFEQLLQGPLLANRTVILVTHHVELVLPGTYYLVRMLDGRIDTQGTVKDLRAQGILDDIAHDESLQVKNEDQITVSDPPVGPEVDDDGTLKPTEDIKKPRKLVKDEAREHGAVKWSIYNTYLEASSYWTWGILSLLIVASQVLGVAEKLWIRQWGQAYGEDNDTINSYSFLSFATGEYQIITDGSFSSHHPPFIANDFHTKFSAIHTNADLPRAQDHPLFYIGIYALIGLAIATASILSTIAQFTGALRASRILFKRLLLGVVRATMRWHDITPQGRMLNRFGKDVTTIDTSLAGSMQAVNGSLATFFAAILTVAYFFPLFLIPAALIGLVYRRLAIGYLNTGRDLRRMESNSRSPIFSGFGELLEGIVTVRGFSVERRFLDDLHLKIDITTKMWYNFWMTNRWLLLHFDALGALAVLITTLFALSGFVSAGTAALCMTSAMAFTTSIYWACRFWTALELDLNSVERIVEYLNLPQEPAPIIESSRPPAYWPSSSTKDSLIRVEDLVIKYAPELPAVLHGVSFSLHPRERVGLLGRTGSGKSTLAMSILRFIDPESGRIIIDGIDISTIGIHDLRSRLTFIPQDATLFSGTLRDNLDPFGDHTDSECLDVLYRVQMLTSSAYQSQRTSREPSRAPSLHENENEREDDVSTFSATRTDVDSKNIISLDTQVSAGGTNFSQGQRQLIAMARALLRRSSIIVLDEATSSIDFATDSKIQATIREEFGDSLLLTVAHRLRTVIDYDRLIVLDKGQIVEFDTPLNLISQDNGVFRNMCLQSGTFGELEEAARAKAERDSKNQ</sequence>
<feature type="domain" description="ABC transporter" evidence="10">
    <location>
        <begin position="1361"/>
        <end position="1634"/>
    </location>
</feature>
<dbReference type="STRING" id="765440.A0A0C3BT35"/>
<evidence type="ECO:0000313" key="13">
    <source>
        <dbReference type="Proteomes" id="UP000054166"/>
    </source>
</evidence>
<evidence type="ECO:0000256" key="1">
    <source>
        <dbReference type="ARBA" id="ARBA00004370"/>
    </source>
</evidence>
<dbReference type="InterPro" id="IPR050173">
    <property type="entry name" value="ABC_transporter_C-like"/>
</dbReference>
<protein>
    <recommendedName>
        <fullName evidence="14">Multidrug resistance-associated ABC transporter</fullName>
    </recommendedName>
</protein>
<evidence type="ECO:0000256" key="4">
    <source>
        <dbReference type="ARBA" id="ARBA00022741"/>
    </source>
</evidence>
<evidence type="ECO:0000256" key="6">
    <source>
        <dbReference type="ARBA" id="ARBA00022989"/>
    </source>
</evidence>
<keyword evidence="13" id="KW-1185">Reference proteome</keyword>
<dbReference type="Gene3D" id="3.40.50.300">
    <property type="entry name" value="P-loop containing nucleotide triphosphate hydrolases"/>
    <property type="match status" value="2"/>
</dbReference>
<dbReference type="EMBL" id="KN832974">
    <property type="protein sequence ID" value="KIM89688.1"/>
    <property type="molecule type" value="Genomic_DNA"/>
</dbReference>
<reference evidence="13" key="2">
    <citation type="submission" date="2015-01" db="EMBL/GenBank/DDBJ databases">
        <title>Evolutionary Origins and Diversification of the Mycorrhizal Mutualists.</title>
        <authorList>
            <consortium name="DOE Joint Genome Institute"/>
            <consortium name="Mycorrhizal Genomics Consortium"/>
            <person name="Kohler A."/>
            <person name="Kuo A."/>
            <person name="Nagy L.G."/>
            <person name="Floudas D."/>
            <person name="Copeland A."/>
            <person name="Barry K.W."/>
            <person name="Cichocki N."/>
            <person name="Veneault-Fourrey C."/>
            <person name="LaButti K."/>
            <person name="Lindquist E.A."/>
            <person name="Lipzen A."/>
            <person name="Lundell T."/>
            <person name="Morin E."/>
            <person name="Murat C."/>
            <person name="Riley R."/>
            <person name="Ohm R."/>
            <person name="Sun H."/>
            <person name="Tunlid A."/>
            <person name="Henrissat B."/>
            <person name="Grigoriev I.V."/>
            <person name="Hibbett D.S."/>
            <person name="Martin F."/>
        </authorList>
    </citation>
    <scope>NUCLEOTIDE SEQUENCE [LARGE SCALE GENOMIC DNA]</scope>
    <source>
        <strain evidence="13">F 1598</strain>
    </source>
</reference>
<proteinExistence type="predicted"/>
<feature type="transmembrane region" description="Helical" evidence="9">
    <location>
        <begin position="1167"/>
        <end position="1192"/>
    </location>
</feature>
<dbReference type="InterPro" id="IPR003439">
    <property type="entry name" value="ABC_transporter-like_ATP-bd"/>
</dbReference>
<feature type="compositionally biased region" description="Polar residues" evidence="8">
    <location>
        <begin position="678"/>
        <end position="691"/>
    </location>
</feature>
<dbReference type="PANTHER" id="PTHR24223:SF415">
    <property type="entry name" value="FI20190P1"/>
    <property type="match status" value="1"/>
</dbReference>
<keyword evidence="3 9" id="KW-0812">Transmembrane</keyword>
<feature type="domain" description="ABC transmembrane type-1" evidence="11">
    <location>
        <begin position="295"/>
        <end position="611"/>
    </location>
</feature>
<feature type="transmembrane region" description="Helical" evidence="9">
    <location>
        <begin position="20"/>
        <end position="42"/>
    </location>
</feature>
<feature type="transmembrane region" description="Helical" evidence="9">
    <location>
        <begin position="92"/>
        <end position="114"/>
    </location>
</feature>
<feature type="domain" description="ABC transporter" evidence="10">
    <location>
        <begin position="688"/>
        <end position="923"/>
    </location>
</feature>
<dbReference type="SUPFAM" id="SSF90123">
    <property type="entry name" value="ABC transporter transmembrane region"/>
    <property type="match status" value="2"/>
</dbReference>
<dbReference type="InterPro" id="IPR027417">
    <property type="entry name" value="P-loop_NTPase"/>
</dbReference>
<feature type="region of interest" description="Disordered" evidence="8">
    <location>
        <begin position="396"/>
        <end position="420"/>
    </location>
</feature>
<keyword evidence="6 9" id="KW-1133">Transmembrane helix</keyword>
<dbReference type="Gene3D" id="1.20.1560.10">
    <property type="entry name" value="ABC transporter type 1, transmembrane domain"/>
    <property type="match status" value="2"/>
</dbReference>
<gene>
    <name evidence="12" type="ORF">PILCRDRAFT_94957</name>
</gene>
<dbReference type="SUPFAM" id="SSF52540">
    <property type="entry name" value="P-loop containing nucleoside triphosphate hydrolases"/>
    <property type="match status" value="2"/>
</dbReference>
<feature type="region of interest" description="Disordered" evidence="8">
    <location>
        <begin position="666"/>
        <end position="691"/>
    </location>
</feature>
<dbReference type="GO" id="GO:0140359">
    <property type="term" value="F:ABC-type transporter activity"/>
    <property type="evidence" value="ECO:0007669"/>
    <property type="project" value="InterPro"/>
</dbReference>
<feature type="domain" description="ABC transmembrane type-1" evidence="11">
    <location>
        <begin position="1081"/>
        <end position="1320"/>
    </location>
</feature>
<feature type="transmembrane region" description="Helical" evidence="9">
    <location>
        <begin position="1079"/>
        <end position="1102"/>
    </location>
</feature>
<evidence type="ECO:0000259" key="10">
    <source>
        <dbReference type="PROSITE" id="PS50893"/>
    </source>
</evidence>
<feature type="transmembrane region" description="Helical" evidence="9">
    <location>
        <begin position="447"/>
        <end position="464"/>
    </location>
</feature>
<evidence type="ECO:0000256" key="3">
    <source>
        <dbReference type="ARBA" id="ARBA00022692"/>
    </source>
</evidence>
<organism evidence="12 13">
    <name type="scientific">Piloderma croceum (strain F 1598)</name>
    <dbReference type="NCBI Taxonomy" id="765440"/>
    <lineage>
        <taxon>Eukaryota</taxon>
        <taxon>Fungi</taxon>
        <taxon>Dikarya</taxon>
        <taxon>Basidiomycota</taxon>
        <taxon>Agaricomycotina</taxon>
        <taxon>Agaricomycetes</taxon>
        <taxon>Agaricomycetidae</taxon>
        <taxon>Atheliales</taxon>
        <taxon>Atheliaceae</taxon>
        <taxon>Piloderma</taxon>
    </lineage>
</organism>
<reference evidence="12 13" key="1">
    <citation type="submission" date="2014-04" db="EMBL/GenBank/DDBJ databases">
        <authorList>
            <consortium name="DOE Joint Genome Institute"/>
            <person name="Kuo A."/>
            <person name="Tarkka M."/>
            <person name="Buscot F."/>
            <person name="Kohler A."/>
            <person name="Nagy L.G."/>
            <person name="Floudas D."/>
            <person name="Copeland A."/>
            <person name="Barry K.W."/>
            <person name="Cichocki N."/>
            <person name="Veneault-Fourrey C."/>
            <person name="LaButti K."/>
            <person name="Lindquist E.A."/>
            <person name="Lipzen A."/>
            <person name="Lundell T."/>
            <person name="Morin E."/>
            <person name="Murat C."/>
            <person name="Sun H."/>
            <person name="Tunlid A."/>
            <person name="Henrissat B."/>
            <person name="Grigoriev I.V."/>
            <person name="Hibbett D.S."/>
            <person name="Martin F."/>
            <person name="Nordberg H.P."/>
            <person name="Cantor M.N."/>
            <person name="Hua S.X."/>
        </authorList>
    </citation>
    <scope>NUCLEOTIDE SEQUENCE [LARGE SCALE GENOMIC DNA]</scope>
    <source>
        <strain evidence="12 13">F 1598</strain>
    </source>
</reference>
<evidence type="ECO:0008006" key="14">
    <source>
        <dbReference type="Google" id="ProtNLM"/>
    </source>
</evidence>
<dbReference type="CDD" id="cd03244">
    <property type="entry name" value="ABCC_MRP_domain2"/>
    <property type="match status" value="1"/>
</dbReference>
<dbReference type="InterPro" id="IPR003593">
    <property type="entry name" value="AAA+_ATPase"/>
</dbReference>
<comment type="subcellular location">
    <subcellularLocation>
        <location evidence="1">Membrane</location>
    </subcellularLocation>
</comment>
<evidence type="ECO:0000256" key="9">
    <source>
        <dbReference type="SAM" id="Phobius"/>
    </source>
</evidence>
<keyword evidence="2" id="KW-0813">Transport</keyword>
<dbReference type="InterPro" id="IPR036640">
    <property type="entry name" value="ABC1_TM_sf"/>
</dbReference>